<evidence type="ECO:0000256" key="2">
    <source>
        <dbReference type="ARBA" id="ARBA00022484"/>
    </source>
</evidence>
<keyword evidence="2 7" id="KW-0696">RNA-directed RNA polymerase</keyword>
<evidence type="ECO:0000256" key="4">
    <source>
        <dbReference type="ARBA" id="ARBA00022695"/>
    </source>
</evidence>
<keyword evidence="10" id="KW-1185">Reference proteome</keyword>
<dbReference type="GO" id="GO:0000166">
    <property type="term" value="F:nucleotide binding"/>
    <property type="evidence" value="ECO:0007669"/>
    <property type="project" value="UniProtKB-KW"/>
</dbReference>
<proteinExistence type="predicted"/>
<keyword evidence="5 7" id="KW-0547">Nucleotide-binding</keyword>
<keyword evidence="7" id="KW-0693">Viral RNA replication</keyword>
<dbReference type="GO" id="GO:0006351">
    <property type="term" value="P:DNA-templated transcription"/>
    <property type="evidence" value="ECO:0007669"/>
    <property type="project" value="InterPro"/>
</dbReference>
<dbReference type="InterPro" id="IPR043502">
    <property type="entry name" value="DNA/RNA_pol_sf"/>
</dbReference>
<feature type="region of interest" description="Disordered" evidence="8">
    <location>
        <begin position="21"/>
        <end position="65"/>
    </location>
</feature>
<dbReference type="EMBL" id="KP782031">
    <property type="protein sequence ID" value="AKU48197.1"/>
    <property type="molecule type" value="Genomic_RNA"/>
</dbReference>
<keyword evidence="3 7" id="KW-0808">Transferase</keyword>
<dbReference type="RefSeq" id="YP_009667006.1">
    <property type="nucleotide sequence ID" value="NC_043660.1"/>
</dbReference>
<comment type="catalytic activity">
    <reaction evidence="6 7">
        <text>RNA(n) + a ribonucleoside 5'-triphosphate = RNA(n+1) + diphosphate</text>
        <dbReference type="Rhea" id="RHEA:21248"/>
        <dbReference type="Rhea" id="RHEA-COMP:14527"/>
        <dbReference type="Rhea" id="RHEA-COMP:17342"/>
        <dbReference type="ChEBI" id="CHEBI:33019"/>
        <dbReference type="ChEBI" id="CHEBI:61557"/>
        <dbReference type="ChEBI" id="CHEBI:140395"/>
        <dbReference type="EC" id="2.7.7.48"/>
    </reaction>
</comment>
<dbReference type="GeneID" id="40527354"/>
<dbReference type="GO" id="GO:0003723">
    <property type="term" value="F:RNA binding"/>
    <property type="evidence" value="ECO:0007669"/>
    <property type="project" value="InterPro"/>
</dbReference>
<sequence length="1146" mass="131418">MSNITKKNTIASVTAQTINGAAKQTVLRSDSVSTSSTGVGVRKDGTRPPKKEGRSKKKEVKPVSEAIPYGREGRIQHKVKEYEATMRYYLAHSATIGSYKQELLRMIEQNRDAMIPNLHAIVMPGGHGKTHLCTQYGFMDVDDLVGGEDFCALGDIRYRLVESNTMEWTEHNQKWYKCIRSTLLSMTFDLPTVVMVHSEECAISIGATIMGVIALEDSAFEANIRVRKRVGQAFSRISRQFVLHRSMNTINMCRSNQEVEAAVLALCNILEVPVACPYKYTKRVPNKWYGLGVPEWLLVGDVDNREGQAEDVLSLALRKLIPKACADHFFNANCPTGVSHGYGVTMWEWAKIMGRIMGSIPKRKLFHHEGDMFDIFPPDSQAERHRVNITLRRLITECKILDNSDTRTIMEYHVGEKHVFVSGLICHWLGLGSQVAIADYIYPLYLVPLNRWTELLGEFHNLIRLSGWYCTTELSTEDKQALMYMNMYTGWQMYEADWEKVVEERRVSRDDDFVSYDPRTGRWTRAQYLVDFDVALEMGYSRMFGQPKAVNVDNFVQFWKRRRSWVAKGSTVLNQIPKEMLSYVLEFGDHMSQKIKMRHNKKSLFENHEIIGLLTDTPETWNMTKCVPKLNETGKKRELLPGTLMHYLVFSYVLYIAEQQQRIGSTRLNVNDDDNLAYYDNKMIAGLHHMLYDWANFNAQHSVDDMAKVIAMLEKIPGVPEDYGYFCHAIAESFYHMWVIDPKGGKHKIEKGLFSGWRGTTWINTVLNFVYVSVGVMCCERIYSDFKPAYFDHGGDDLDVAFYKPQDCYRMMSVMDRIGYEATRIKQMVGYDAEFYRNTINARGVFSSPSRALANFVSGNWESGGAKTLTEKTASILDQVAKLERRGVEPGFCNSLIKMALSHWLKVKIEDDWFVIKPEVVHGKIEQGGLGVPDEYGEVWNLSKEITRPGDRALDAYLPGVYCSSDYVDVVESDLNALHLQLGGKSNLIKKLAKQSYDLEQFRERAVFADMNKIDTQKVSGEKVIVPMWDPNLFEEFLTWMSCGGADLHLEKIDMLKEFVGHIFLGDRELRLADLIAIFVNARVSEDVVSFKSNHYYRRLVPDFMASVIDKFTRYHGNMLDVEVEEMDRIFNTICYMVHDIYEHKA</sequence>
<dbReference type="SUPFAM" id="SSF56672">
    <property type="entry name" value="DNA/RNA polymerases"/>
    <property type="match status" value="1"/>
</dbReference>
<reference evidence="9 10" key="1">
    <citation type="journal article" date="2017" name="Arch. Virol.">
        <title>The genome sequence of Brassica campestris chrysovirus 1, a novel putative plant-infecting tripartite chrysovirus.</title>
        <authorList>
            <person name="Zhang J."/>
            <person name="Zhao Z."/>
            <person name="Hu R."/>
            <person name="Guo L."/>
            <person name="Zheng L."/>
            <person name="Du Z."/>
            <person name="Wu Z."/>
            <person name="Fang S."/>
            <person name="Zhang S."/>
            <person name="Liu Y."/>
        </authorList>
    </citation>
    <scope>NUCLEOTIDE SEQUENCE [LARGE SCALE GENOMIC DNA]</scope>
    <source>
        <strain evidence="9">Hubei</strain>
    </source>
</reference>
<dbReference type="Pfam" id="PF02123">
    <property type="entry name" value="RdRP_4"/>
    <property type="match status" value="1"/>
</dbReference>
<evidence type="ECO:0000256" key="7">
    <source>
        <dbReference type="RuleBase" id="RU364050"/>
    </source>
</evidence>
<name>A0A0K1LYJ2_9VIRU</name>
<organism evidence="9 10">
    <name type="scientific">Brassica campestris chrysovirus 1</name>
    <dbReference type="NCBI Taxonomy" id="1692191"/>
    <lineage>
        <taxon>Viruses</taxon>
        <taxon>Riboviria</taxon>
        <taxon>Orthornavirae</taxon>
        <taxon>Duplornaviricota</taxon>
        <taxon>Chrymotiviricetes</taxon>
        <taxon>Ghabrivirales</taxon>
        <taxon>Alphatotivirineae</taxon>
        <taxon>Chrysoviridae</taxon>
        <taxon>Alphachrysovirus</taxon>
        <taxon>Alphachrysovirus brassicae</taxon>
    </lineage>
</organism>
<accession>A0A0K1LYJ2</accession>
<feature type="compositionally biased region" description="Low complexity" evidence="8">
    <location>
        <begin position="31"/>
        <end position="40"/>
    </location>
</feature>
<dbReference type="KEGG" id="vg:40527354"/>
<evidence type="ECO:0000256" key="1">
    <source>
        <dbReference type="ARBA" id="ARBA00012494"/>
    </source>
</evidence>
<evidence type="ECO:0000256" key="3">
    <source>
        <dbReference type="ARBA" id="ARBA00022679"/>
    </source>
</evidence>
<protein>
    <recommendedName>
        <fullName evidence="1 7">RNA-directed RNA polymerase</fullName>
        <ecNumber evidence="1 7">2.7.7.48</ecNumber>
    </recommendedName>
</protein>
<dbReference type="EC" id="2.7.7.48" evidence="1 7"/>
<evidence type="ECO:0000313" key="9">
    <source>
        <dbReference type="EMBL" id="AKU48197.1"/>
    </source>
</evidence>
<evidence type="ECO:0000256" key="6">
    <source>
        <dbReference type="ARBA" id="ARBA00048744"/>
    </source>
</evidence>
<evidence type="ECO:0000313" key="10">
    <source>
        <dbReference type="Proteomes" id="UP000297145"/>
    </source>
</evidence>
<dbReference type="Proteomes" id="UP000297145">
    <property type="component" value="Genome"/>
</dbReference>
<evidence type="ECO:0000256" key="8">
    <source>
        <dbReference type="SAM" id="MobiDB-lite"/>
    </source>
</evidence>
<keyword evidence="4 7" id="KW-0548">Nucleotidyltransferase</keyword>
<feature type="compositionally biased region" description="Basic and acidic residues" evidence="8">
    <location>
        <begin position="41"/>
        <end position="52"/>
    </location>
</feature>
<evidence type="ECO:0000256" key="5">
    <source>
        <dbReference type="ARBA" id="ARBA00022741"/>
    </source>
</evidence>
<dbReference type="InterPro" id="IPR001795">
    <property type="entry name" value="RNA-dir_pol_luteovirus"/>
</dbReference>
<dbReference type="GO" id="GO:0003968">
    <property type="term" value="F:RNA-directed RNA polymerase activity"/>
    <property type="evidence" value="ECO:0007669"/>
    <property type="project" value="UniProtKB-KW"/>
</dbReference>